<dbReference type="Pfam" id="PF03466">
    <property type="entry name" value="LysR_substrate"/>
    <property type="match status" value="1"/>
</dbReference>
<dbReference type="SUPFAM" id="SSF53850">
    <property type="entry name" value="Periplasmic binding protein-like II"/>
    <property type="match status" value="1"/>
</dbReference>
<evidence type="ECO:0000256" key="5">
    <source>
        <dbReference type="ARBA" id="ARBA00023125"/>
    </source>
</evidence>
<accession>A0A1M5SB32</accession>
<dbReference type="GO" id="GO:0003677">
    <property type="term" value="F:DNA binding"/>
    <property type="evidence" value="ECO:0007669"/>
    <property type="project" value="UniProtKB-KW"/>
</dbReference>
<evidence type="ECO:0000256" key="7">
    <source>
        <dbReference type="SAM" id="MobiDB-lite"/>
    </source>
</evidence>
<evidence type="ECO:0000256" key="4">
    <source>
        <dbReference type="ARBA" id="ARBA00023015"/>
    </source>
</evidence>
<dbReference type="SUPFAM" id="SSF46785">
    <property type="entry name" value="Winged helix' DNA-binding domain"/>
    <property type="match status" value="1"/>
</dbReference>
<evidence type="ECO:0000256" key="6">
    <source>
        <dbReference type="ARBA" id="ARBA00023163"/>
    </source>
</evidence>
<proteinExistence type="inferred from homology"/>
<dbReference type="Gene3D" id="1.10.10.10">
    <property type="entry name" value="Winged helix-like DNA-binding domain superfamily/Winged helix DNA-binding domain"/>
    <property type="match status" value="1"/>
</dbReference>
<evidence type="ECO:0000313" key="9">
    <source>
        <dbReference type="EMBL" id="SHH35706.1"/>
    </source>
</evidence>
<gene>
    <name evidence="9" type="ORF">SAMN05444169_7040</name>
</gene>
<dbReference type="PROSITE" id="PS50931">
    <property type="entry name" value="HTH_LYSR"/>
    <property type="match status" value="1"/>
</dbReference>
<reference evidence="9 10" key="1">
    <citation type="submission" date="2016-11" db="EMBL/GenBank/DDBJ databases">
        <authorList>
            <person name="Jaros S."/>
            <person name="Januszkiewicz K."/>
            <person name="Wedrychowicz H."/>
        </authorList>
    </citation>
    <scope>NUCLEOTIDE SEQUENCE [LARGE SCALE GENOMIC DNA]</scope>
    <source>
        <strain evidence="9 10">GAS242</strain>
    </source>
</reference>
<evidence type="ECO:0000259" key="8">
    <source>
        <dbReference type="PROSITE" id="PS50931"/>
    </source>
</evidence>
<organism evidence="9 10">
    <name type="scientific">Bradyrhizobium erythrophlei</name>
    <dbReference type="NCBI Taxonomy" id="1437360"/>
    <lineage>
        <taxon>Bacteria</taxon>
        <taxon>Pseudomonadati</taxon>
        <taxon>Pseudomonadota</taxon>
        <taxon>Alphaproteobacteria</taxon>
        <taxon>Hyphomicrobiales</taxon>
        <taxon>Nitrobacteraceae</taxon>
        <taxon>Bradyrhizobium</taxon>
    </lineage>
</organism>
<dbReference type="InterPro" id="IPR050389">
    <property type="entry name" value="LysR-type_TF"/>
</dbReference>
<dbReference type="GO" id="GO:0003700">
    <property type="term" value="F:DNA-binding transcription factor activity"/>
    <property type="evidence" value="ECO:0007669"/>
    <property type="project" value="InterPro"/>
</dbReference>
<dbReference type="Proteomes" id="UP000190675">
    <property type="component" value="Chromosome I"/>
</dbReference>
<keyword evidence="6" id="KW-0804">Transcription</keyword>
<dbReference type="CDD" id="cd08459">
    <property type="entry name" value="PBP2_DntR_NahR_LinR_like"/>
    <property type="match status" value="1"/>
</dbReference>
<dbReference type="Gene3D" id="3.40.190.10">
    <property type="entry name" value="Periplasmic binding protein-like II"/>
    <property type="match status" value="2"/>
</dbReference>
<dbReference type="AlphaFoldDB" id="A0A1M5SB32"/>
<dbReference type="Pfam" id="PF00126">
    <property type="entry name" value="HTH_1"/>
    <property type="match status" value="1"/>
</dbReference>
<evidence type="ECO:0000256" key="2">
    <source>
        <dbReference type="ARBA" id="ARBA00009437"/>
    </source>
</evidence>
<keyword evidence="4" id="KW-0805">Transcription regulation</keyword>
<name>A0A1M5SB32_9BRAD</name>
<dbReference type="InterPro" id="IPR000847">
    <property type="entry name" value="LysR_HTH_N"/>
</dbReference>
<feature type="domain" description="HTH lysR-type" evidence="8">
    <location>
        <begin position="6"/>
        <end position="63"/>
    </location>
</feature>
<keyword evidence="3" id="KW-0536">Nodulation</keyword>
<evidence type="ECO:0000256" key="1">
    <source>
        <dbReference type="ARBA" id="ARBA00003502"/>
    </source>
</evidence>
<dbReference type="PANTHER" id="PTHR30118">
    <property type="entry name" value="HTH-TYPE TRANSCRIPTIONAL REGULATOR LEUO-RELATED"/>
    <property type="match status" value="1"/>
</dbReference>
<dbReference type="PANTHER" id="PTHR30118:SF15">
    <property type="entry name" value="TRANSCRIPTIONAL REGULATORY PROTEIN"/>
    <property type="match status" value="1"/>
</dbReference>
<sequence length="336" mass="37601">MDIRRLDLNLLLLLDGLFRAQNLSAVARQLGMSQPMASAGLRKLREFFGDPLFLSTGRGMRPTPFAESIAEAVRSVLSTVDQQILRKPRFVPEESDRVFTVTTSDIGVLIFIPPILQRIRTMAPGAGLRCVPTSHEHLEDALESGEIDLAIGYFPDLVGPNIVTEDLFDHPFTCIVRKDHPTIGDTLSLEQFLAADHIVVNQQGRSQEIFERRIRELKLQRRVVLHLPHFMSVPQLIATSDMIATVPFSLGAWYPDAGLNLLPPPVSIPLIELKQHWHRRMDNEPTVRWLQSIVAEELRDRDPALAMSADYSKSRAKAAGPAIAVRSASEGTSRRR</sequence>
<dbReference type="EMBL" id="LT670818">
    <property type="protein sequence ID" value="SHH35706.1"/>
    <property type="molecule type" value="Genomic_DNA"/>
</dbReference>
<evidence type="ECO:0000256" key="3">
    <source>
        <dbReference type="ARBA" id="ARBA00022458"/>
    </source>
</evidence>
<feature type="region of interest" description="Disordered" evidence="7">
    <location>
        <begin position="312"/>
        <end position="336"/>
    </location>
</feature>
<keyword evidence="5" id="KW-0238">DNA-binding</keyword>
<dbReference type="InterPro" id="IPR036388">
    <property type="entry name" value="WH-like_DNA-bd_sf"/>
</dbReference>
<dbReference type="InterPro" id="IPR036390">
    <property type="entry name" value="WH_DNA-bd_sf"/>
</dbReference>
<dbReference type="InterPro" id="IPR005119">
    <property type="entry name" value="LysR_subst-bd"/>
</dbReference>
<protein>
    <submittedName>
        <fullName evidence="9">Transcriptional regulator, LysR family</fullName>
    </submittedName>
</protein>
<comment type="function">
    <text evidence="1">NodD regulates the expression of the nodABCFE genes which encode other nodulation proteins. NodD is also a negative regulator of its own expression. Binds flavonoids as inducers.</text>
</comment>
<comment type="similarity">
    <text evidence="2">Belongs to the LysR transcriptional regulatory family.</text>
</comment>
<evidence type="ECO:0000313" key="10">
    <source>
        <dbReference type="Proteomes" id="UP000190675"/>
    </source>
</evidence>